<evidence type="ECO:0000256" key="8">
    <source>
        <dbReference type="ARBA" id="ARBA00023268"/>
    </source>
</evidence>
<dbReference type="Gene3D" id="3.40.50.720">
    <property type="entry name" value="NAD(P)-binding Rossmann-like Domain"/>
    <property type="match status" value="1"/>
</dbReference>
<dbReference type="InterPro" id="IPR020630">
    <property type="entry name" value="THF_DH/CycHdrlase_cat_dom"/>
</dbReference>
<dbReference type="GO" id="GO:0004477">
    <property type="term" value="F:methenyltetrahydrofolate cyclohydrolase activity"/>
    <property type="evidence" value="ECO:0007669"/>
    <property type="project" value="TreeGrafter"/>
</dbReference>
<dbReference type="GO" id="GO:0005829">
    <property type="term" value="C:cytosol"/>
    <property type="evidence" value="ECO:0007669"/>
    <property type="project" value="TreeGrafter"/>
</dbReference>
<dbReference type="GO" id="GO:0006164">
    <property type="term" value="P:purine nucleotide biosynthetic process"/>
    <property type="evidence" value="ECO:0007669"/>
    <property type="project" value="UniProtKB-KW"/>
</dbReference>
<dbReference type="Pfam" id="PF00763">
    <property type="entry name" value="THF_DHG_CYH"/>
    <property type="match status" value="1"/>
</dbReference>
<proteinExistence type="predicted"/>
<organism evidence="11 12">
    <name type="scientific">Candidatus Chaera renei</name>
    <dbReference type="NCBI Taxonomy" id="2506947"/>
    <lineage>
        <taxon>Bacteria</taxon>
        <taxon>Candidatus Saccharimonadota</taxon>
        <taxon>Candidatus Saccharimonadia</taxon>
        <taxon>Candidatus Saccharimonadales</taxon>
        <taxon>Candidatus Saccharimonadaceae</taxon>
        <taxon>Candidatus Chaera</taxon>
    </lineage>
</organism>
<evidence type="ECO:0000256" key="5">
    <source>
        <dbReference type="ARBA" id="ARBA00022857"/>
    </source>
</evidence>
<evidence type="ECO:0000256" key="1">
    <source>
        <dbReference type="ARBA" id="ARBA00004777"/>
    </source>
</evidence>
<dbReference type="InterPro" id="IPR046346">
    <property type="entry name" value="Aminoacid_DH-like_N_sf"/>
</dbReference>
<dbReference type="GO" id="GO:0004488">
    <property type="term" value="F:methylenetetrahydrofolate dehydrogenase (NADP+) activity"/>
    <property type="evidence" value="ECO:0007669"/>
    <property type="project" value="InterPro"/>
</dbReference>
<keyword evidence="12" id="KW-1185">Reference proteome</keyword>
<evidence type="ECO:0000259" key="10">
    <source>
        <dbReference type="Pfam" id="PF02882"/>
    </source>
</evidence>
<dbReference type="EMBL" id="SCKW01000034">
    <property type="protein sequence ID" value="RWZ78099.1"/>
    <property type="molecule type" value="Genomic_DNA"/>
</dbReference>
<sequence length="263" mass="27786">MKLLNGSELAGFIKQRQARQARAIRQSGGSAPRLAIVQTKDDPAINKYVSLKKAYGGDIGAEVTLCKTGQGKAAGLLNELSGDKSVHGIIVQLPLARPEETDRLVNLIAPAKDVDGLGQKSPWPAAAPTAINWLLAGYNVELRGVKILIVGKGRLVGLPLYKLWRDAGLDVTAADETTQGLKELTLAARIIVTAAGRPRLITPDMLRPDSIVIDAGTSSEDGRLVGDLDPAVYDRHDLSLTPPIGGVGPLTVAALFDNLLRAA</sequence>
<dbReference type="InterPro" id="IPR020631">
    <property type="entry name" value="THF_DH/CycHdrlase_NAD-bd_dom"/>
</dbReference>
<gene>
    <name evidence="11" type="ORF">EOT04_02940</name>
</gene>
<dbReference type="Gene3D" id="3.40.50.10860">
    <property type="entry name" value="Leucine Dehydrogenase, chain A, domain 1"/>
    <property type="match status" value="1"/>
</dbReference>
<keyword evidence="2" id="KW-0554">One-carbon metabolism</keyword>
<dbReference type="InterPro" id="IPR000672">
    <property type="entry name" value="THF_DH/CycHdrlase"/>
</dbReference>
<keyword evidence="8" id="KW-0511">Multifunctional enzyme</keyword>
<dbReference type="Pfam" id="PF02882">
    <property type="entry name" value="THF_DHG_CYH_C"/>
    <property type="match status" value="1"/>
</dbReference>
<keyword evidence="3" id="KW-0658">Purine biosynthesis</keyword>
<evidence type="ECO:0000256" key="4">
    <source>
        <dbReference type="ARBA" id="ARBA00022801"/>
    </source>
</evidence>
<evidence type="ECO:0000256" key="6">
    <source>
        <dbReference type="ARBA" id="ARBA00023002"/>
    </source>
</evidence>
<keyword evidence="7" id="KW-0028">Amino-acid biosynthesis</keyword>
<feature type="domain" description="Tetrahydrofolate dehydrogenase/cyclohydrolase NAD(P)-binding" evidence="10">
    <location>
        <begin position="126"/>
        <end position="263"/>
    </location>
</feature>
<protein>
    <submittedName>
        <fullName evidence="11">Bifunctional 5,10-methylenetetrahydrofolate dehydrogenase/5,10-methenyltetrahydrofolate cyclohydrolase</fullName>
    </submittedName>
</protein>
<feature type="domain" description="Tetrahydrofolate dehydrogenase/cyclohydrolase catalytic" evidence="9">
    <location>
        <begin position="4"/>
        <end position="115"/>
    </location>
</feature>
<dbReference type="Proteomes" id="UP000289269">
    <property type="component" value="Unassembled WGS sequence"/>
</dbReference>
<dbReference type="PANTHER" id="PTHR48099">
    <property type="entry name" value="C-1-TETRAHYDROFOLATE SYNTHASE, CYTOPLASMIC-RELATED"/>
    <property type="match status" value="1"/>
</dbReference>
<dbReference type="InterPro" id="IPR036291">
    <property type="entry name" value="NAD(P)-bd_dom_sf"/>
</dbReference>
<dbReference type="AlphaFoldDB" id="A0A4Q0AGM7"/>
<evidence type="ECO:0000259" key="9">
    <source>
        <dbReference type="Pfam" id="PF00763"/>
    </source>
</evidence>
<keyword evidence="4" id="KW-0378">Hydrolase</keyword>
<evidence type="ECO:0000256" key="3">
    <source>
        <dbReference type="ARBA" id="ARBA00022755"/>
    </source>
</evidence>
<keyword evidence="7" id="KW-0486">Methionine biosynthesis</keyword>
<reference evidence="11" key="1">
    <citation type="submission" date="2019-01" db="EMBL/GenBank/DDBJ databases">
        <title>Genomic signatures and co-occurrence patterns of the ultra-small Saccharimodia (Patescibacteria phylum) suggest a symbiotic lifestyle.</title>
        <authorList>
            <person name="Lemos L."/>
            <person name="Medeiros J."/>
            <person name="Andreote F."/>
            <person name="Fernandes G."/>
            <person name="Varani A."/>
            <person name="Oliveira G."/>
            <person name="Pylro V."/>
        </authorList>
    </citation>
    <scope>NUCLEOTIDE SEQUENCE [LARGE SCALE GENOMIC DNA]</scope>
    <source>
        <strain evidence="11">AMD01</strain>
    </source>
</reference>
<comment type="pathway">
    <text evidence="1">One-carbon metabolism; tetrahydrofolate interconversion.</text>
</comment>
<dbReference type="SUPFAM" id="SSF51735">
    <property type="entry name" value="NAD(P)-binding Rossmann-fold domains"/>
    <property type="match status" value="1"/>
</dbReference>
<dbReference type="SUPFAM" id="SSF53223">
    <property type="entry name" value="Aminoacid dehydrogenase-like, N-terminal domain"/>
    <property type="match status" value="1"/>
</dbReference>
<dbReference type="PRINTS" id="PR00085">
    <property type="entry name" value="THFDHDRGNASE"/>
</dbReference>
<evidence type="ECO:0000313" key="12">
    <source>
        <dbReference type="Proteomes" id="UP000289269"/>
    </source>
</evidence>
<name>A0A4Q0AGM7_9BACT</name>
<dbReference type="GO" id="GO:0035999">
    <property type="term" value="P:tetrahydrofolate interconversion"/>
    <property type="evidence" value="ECO:0007669"/>
    <property type="project" value="TreeGrafter"/>
</dbReference>
<dbReference type="GO" id="GO:0009086">
    <property type="term" value="P:methionine biosynthetic process"/>
    <property type="evidence" value="ECO:0007669"/>
    <property type="project" value="UniProtKB-KW"/>
</dbReference>
<dbReference type="PANTHER" id="PTHR48099:SF5">
    <property type="entry name" value="C-1-TETRAHYDROFOLATE SYNTHASE, CYTOPLASMIC"/>
    <property type="match status" value="1"/>
</dbReference>
<keyword evidence="6" id="KW-0560">Oxidoreductase</keyword>
<evidence type="ECO:0000313" key="11">
    <source>
        <dbReference type="EMBL" id="RWZ78099.1"/>
    </source>
</evidence>
<accession>A0A4Q0AGM7</accession>
<keyword evidence="5" id="KW-0521">NADP</keyword>
<comment type="caution">
    <text evidence="11">The sequence shown here is derived from an EMBL/GenBank/DDBJ whole genome shotgun (WGS) entry which is preliminary data.</text>
</comment>
<evidence type="ECO:0000256" key="7">
    <source>
        <dbReference type="ARBA" id="ARBA00023167"/>
    </source>
</evidence>
<evidence type="ECO:0000256" key="2">
    <source>
        <dbReference type="ARBA" id="ARBA00022563"/>
    </source>
</evidence>